<comment type="catalytic activity">
    <reaction evidence="6">
        <text>2 a quinone + NADH + H(+) = 2 a 1,4-benzosemiquinone + NAD(+)</text>
        <dbReference type="Rhea" id="RHEA:65952"/>
        <dbReference type="ChEBI" id="CHEBI:15378"/>
        <dbReference type="ChEBI" id="CHEBI:57540"/>
        <dbReference type="ChEBI" id="CHEBI:57945"/>
        <dbReference type="ChEBI" id="CHEBI:132124"/>
        <dbReference type="ChEBI" id="CHEBI:134225"/>
    </reaction>
</comment>
<evidence type="ECO:0000313" key="9">
    <source>
        <dbReference type="Proteomes" id="UP000549617"/>
    </source>
</evidence>
<comment type="function">
    <text evidence="6">Also exhibits azoreductase activity. Catalyzes the reductive cleavage of the azo bond in aromatic azo compounds to the corresponding amines.</text>
</comment>
<comment type="similarity">
    <text evidence="6">Belongs to the azoreductase type 1 family.</text>
</comment>
<dbReference type="AlphaFoldDB" id="A0A7W9AFT9"/>
<dbReference type="PANTHER" id="PTHR43741:SF4">
    <property type="entry name" value="FMN-DEPENDENT NADH:QUINONE OXIDOREDUCTASE"/>
    <property type="match status" value="1"/>
</dbReference>
<dbReference type="SUPFAM" id="SSF52218">
    <property type="entry name" value="Flavoproteins"/>
    <property type="match status" value="1"/>
</dbReference>
<dbReference type="InterPro" id="IPR003680">
    <property type="entry name" value="Flavodoxin_fold"/>
</dbReference>
<organism evidence="8 9">
    <name type="scientific">Sphingobium boeckii</name>
    <dbReference type="NCBI Taxonomy" id="1082345"/>
    <lineage>
        <taxon>Bacteria</taxon>
        <taxon>Pseudomonadati</taxon>
        <taxon>Pseudomonadota</taxon>
        <taxon>Alphaproteobacteria</taxon>
        <taxon>Sphingomonadales</taxon>
        <taxon>Sphingomonadaceae</taxon>
        <taxon>Sphingobium</taxon>
    </lineage>
</organism>
<comment type="subunit">
    <text evidence="6">Homodimer.</text>
</comment>
<evidence type="ECO:0000256" key="1">
    <source>
        <dbReference type="ARBA" id="ARBA00022630"/>
    </source>
</evidence>
<evidence type="ECO:0000259" key="7">
    <source>
        <dbReference type="Pfam" id="PF02525"/>
    </source>
</evidence>
<dbReference type="EC" id="1.7.1.17" evidence="6"/>
<dbReference type="EMBL" id="JACIJC010000001">
    <property type="protein sequence ID" value="MBB5684839.1"/>
    <property type="molecule type" value="Genomic_DNA"/>
</dbReference>
<keyword evidence="1 6" id="KW-0285">Flavoprotein</keyword>
<evidence type="ECO:0000256" key="5">
    <source>
        <dbReference type="ARBA" id="ARBA00048542"/>
    </source>
</evidence>
<keyword evidence="3 6" id="KW-0560">Oxidoreductase</keyword>
<dbReference type="EC" id="1.6.5.-" evidence="6"/>
<dbReference type="Proteomes" id="UP000549617">
    <property type="component" value="Unassembled WGS sequence"/>
</dbReference>
<dbReference type="HAMAP" id="MF_01216">
    <property type="entry name" value="Azoreductase_type1"/>
    <property type="match status" value="1"/>
</dbReference>
<comment type="catalytic activity">
    <reaction evidence="5">
        <text>N,N-dimethyl-1,4-phenylenediamine + anthranilate + 2 NAD(+) = 2-(4-dimethylaminophenyl)diazenylbenzoate + 2 NADH + 2 H(+)</text>
        <dbReference type="Rhea" id="RHEA:55872"/>
        <dbReference type="ChEBI" id="CHEBI:15378"/>
        <dbReference type="ChEBI" id="CHEBI:15783"/>
        <dbReference type="ChEBI" id="CHEBI:16567"/>
        <dbReference type="ChEBI" id="CHEBI:57540"/>
        <dbReference type="ChEBI" id="CHEBI:57945"/>
        <dbReference type="ChEBI" id="CHEBI:71579"/>
        <dbReference type="EC" id="1.7.1.17"/>
    </reaction>
    <physiologicalReaction direction="right-to-left" evidence="5">
        <dbReference type="Rhea" id="RHEA:55874"/>
    </physiologicalReaction>
</comment>
<evidence type="ECO:0000256" key="4">
    <source>
        <dbReference type="ARBA" id="ARBA00023027"/>
    </source>
</evidence>
<evidence type="ECO:0000256" key="2">
    <source>
        <dbReference type="ARBA" id="ARBA00022643"/>
    </source>
</evidence>
<name>A0A7W9AFT9_9SPHN</name>
<comment type="function">
    <text evidence="6">Quinone reductase that provides resistance to thiol-specific stress caused by electrophilic quinones.</text>
</comment>
<evidence type="ECO:0000256" key="3">
    <source>
        <dbReference type="ARBA" id="ARBA00023002"/>
    </source>
</evidence>
<keyword evidence="9" id="KW-1185">Reference proteome</keyword>
<protein>
    <recommendedName>
        <fullName evidence="6">FMN dependent NADH:quinone oxidoreductase</fullName>
        <ecNumber evidence="6">1.6.5.-</ecNumber>
    </recommendedName>
    <alternativeName>
        <fullName evidence="6">Azo-dye reductase</fullName>
    </alternativeName>
    <alternativeName>
        <fullName evidence="6">FMN-dependent NADH-azo compound oxidoreductase</fullName>
    </alternativeName>
    <alternativeName>
        <fullName evidence="6">FMN-dependent NADH-azoreductase</fullName>
        <ecNumber evidence="6">1.7.1.17</ecNumber>
    </alternativeName>
</protein>
<dbReference type="InterPro" id="IPR029039">
    <property type="entry name" value="Flavoprotein-like_sf"/>
</dbReference>
<feature type="binding site" evidence="6">
    <location>
        <begin position="15"/>
        <end position="17"/>
    </location>
    <ligand>
        <name>FMN</name>
        <dbReference type="ChEBI" id="CHEBI:58210"/>
    </ligand>
</feature>
<comment type="caution">
    <text evidence="8">The sequence shown here is derived from an EMBL/GenBank/DDBJ whole genome shotgun (WGS) entry which is preliminary data.</text>
</comment>
<feature type="domain" description="Flavodoxin-like fold" evidence="7">
    <location>
        <begin position="1"/>
        <end position="202"/>
    </location>
</feature>
<dbReference type="GO" id="GO:0010181">
    <property type="term" value="F:FMN binding"/>
    <property type="evidence" value="ECO:0007669"/>
    <property type="project" value="UniProtKB-UniRule"/>
</dbReference>
<dbReference type="Pfam" id="PF02525">
    <property type="entry name" value="Flavodoxin_2"/>
    <property type="match status" value="1"/>
</dbReference>
<gene>
    <name evidence="6" type="primary">azoR</name>
    <name evidence="8" type="ORF">FHS49_000830</name>
</gene>
<dbReference type="PANTHER" id="PTHR43741">
    <property type="entry name" value="FMN-DEPENDENT NADH-AZOREDUCTASE 1"/>
    <property type="match status" value="1"/>
</dbReference>
<sequence>MKLLHIDASIHTTQSISRNLSAATVDRLKRQNPDIEIQYLDLSANPLHHITGRVFAAHAQGADITDLDPAELHDVTESGKVLEEFLASDIVVLGVPFYNFSIPSSLKAWIDRIIVAGKTFSYGANGVVGLAGEKRLIVLIARGGVYSEGSPSAHNEHGETYLKSVFSIIGIDDIEIIVAEGVAISPQARDAALQNALDSIETLAA</sequence>
<dbReference type="InterPro" id="IPR050104">
    <property type="entry name" value="FMN-dep_NADH:Q_OxRdtase_AzoR1"/>
</dbReference>
<feature type="binding site" evidence="6">
    <location>
        <position position="9"/>
    </location>
    <ligand>
        <name>FMN</name>
        <dbReference type="ChEBI" id="CHEBI:58210"/>
    </ligand>
</feature>
<accession>A0A7W9AFT9</accession>
<proteinExistence type="inferred from homology"/>
<keyword evidence="4 6" id="KW-0520">NAD</keyword>
<dbReference type="Gene3D" id="3.40.50.360">
    <property type="match status" value="1"/>
</dbReference>
<comment type="cofactor">
    <cofactor evidence="6">
        <name>FMN</name>
        <dbReference type="ChEBI" id="CHEBI:58210"/>
    </cofactor>
    <text evidence="6">Binds 1 FMN per subunit.</text>
</comment>
<keyword evidence="2 6" id="KW-0288">FMN</keyword>
<dbReference type="GO" id="GO:0016655">
    <property type="term" value="F:oxidoreductase activity, acting on NAD(P)H, quinone or similar compound as acceptor"/>
    <property type="evidence" value="ECO:0007669"/>
    <property type="project" value="InterPro"/>
</dbReference>
<evidence type="ECO:0000256" key="6">
    <source>
        <dbReference type="HAMAP-Rule" id="MF_01216"/>
    </source>
</evidence>
<evidence type="ECO:0000313" key="8">
    <source>
        <dbReference type="EMBL" id="MBB5684839.1"/>
    </source>
</evidence>
<dbReference type="InterPro" id="IPR023048">
    <property type="entry name" value="NADH:quinone_OxRdtase_FMN_depd"/>
</dbReference>
<reference evidence="8 9" key="1">
    <citation type="submission" date="2020-08" db="EMBL/GenBank/DDBJ databases">
        <title>Genomic Encyclopedia of Type Strains, Phase IV (KMG-IV): sequencing the most valuable type-strain genomes for metagenomic binning, comparative biology and taxonomic classification.</title>
        <authorList>
            <person name="Goeker M."/>
        </authorList>
    </citation>
    <scope>NUCLEOTIDE SEQUENCE [LARGE SCALE GENOMIC DNA]</scope>
    <source>
        <strain evidence="8 9">DSM 25079</strain>
    </source>
</reference>
<dbReference type="GO" id="GO:0009055">
    <property type="term" value="F:electron transfer activity"/>
    <property type="evidence" value="ECO:0007669"/>
    <property type="project" value="UniProtKB-UniRule"/>
</dbReference>
<comment type="caution">
    <text evidence="6">Lacks conserved residue(s) required for the propagation of feature annotation.</text>
</comment>
<dbReference type="GO" id="GO:0016652">
    <property type="term" value="F:oxidoreductase activity, acting on NAD(P)H as acceptor"/>
    <property type="evidence" value="ECO:0007669"/>
    <property type="project" value="UniProtKB-UniRule"/>
</dbReference>
<dbReference type="RefSeq" id="WP_184015493.1">
    <property type="nucleotide sequence ID" value="NZ_JACIJC010000001.1"/>
</dbReference>